<proteinExistence type="predicted"/>
<sequence length="326" mass="34634">MAARACEAPIAEAAHNGELHTRLAACLAGYGSVGESGTAVGAQPKEDISVGTLNEGSRPELTVEAGPGGSEPDGHGKGTLMQQGKDAGQEDVPMQDPHEGAVDTTDEEAKEKIALKGKERADSRSVEEDGPPACRTGDGPSAQVADAPAQVADESWGEDRQRAIAAAERARNGLCQALEDVGSALEAMRAGIGMQDQIKKEDQSPFSPAEADKTTEAMPEDAEIRVPLGRTHVCVNRKDMQRLDIAKKANDMYLNDTLIMAGLGAWLHLLRVKSPKYADRIAIVDCALSGGILGESEYDSSRVVQQLKNQDLFSKDFIVVPLHEAR</sequence>
<gene>
    <name evidence="2" type="ORF">PHLGIDRAFT_123470</name>
</gene>
<evidence type="ECO:0000256" key="1">
    <source>
        <dbReference type="SAM" id="MobiDB-lite"/>
    </source>
</evidence>
<reference evidence="2 3" key="1">
    <citation type="journal article" date="2014" name="PLoS Genet.">
        <title>Analysis of the Phlebiopsis gigantea genome, transcriptome and secretome provides insight into its pioneer colonization strategies of wood.</title>
        <authorList>
            <person name="Hori C."/>
            <person name="Ishida T."/>
            <person name="Igarashi K."/>
            <person name="Samejima M."/>
            <person name="Suzuki H."/>
            <person name="Master E."/>
            <person name="Ferreira P."/>
            <person name="Ruiz-Duenas F.J."/>
            <person name="Held B."/>
            <person name="Canessa P."/>
            <person name="Larrondo L.F."/>
            <person name="Schmoll M."/>
            <person name="Druzhinina I.S."/>
            <person name="Kubicek C.P."/>
            <person name="Gaskell J.A."/>
            <person name="Kersten P."/>
            <person name="St John F."/>
            <person name="Glasner J."/>
            <person name="Sabat G."/>
            <person name="Splinter BonDurant S."/>
            <person name="Syed K."/>
            <person name="Yadav J."/>
            <person name="Mgbeahuruike A.C."/>
            <person name="Kovalchuk A."/>
            <person name="Asiegbu F.O."/>
            <person name="Lackner G."/>
            <person name="Hoffmeister D."/>
            <person name="Rencoret J."/>
            <person name="Gutierrez A."/>
            <person name="Sun H."/>
            <person name="Lindquist E."/>
            <person name="Barry K."/>
            <person name="Riley R."/>
            <person name="Grigoriev I.V."/>
            <person name="Henrissat B."/>
            <person name="Kues U."/>
            <person name="Berka R.M."/>
            <person name="Martinez A.T."/>
            <person name="Covert S.F."/>
            <person name="Blanchette R.A."/>
            <person name="Cullen D."/>
        </authorList>
    </citation>
    <scope>NUCLEOTIDE SEQUENCE [LARGE SCALE GENOMIC DNA]</scope>
    <source>
        <strain evidence="2 3">11061_1 CR5-6</strain>
    </source>
</reference>
<dbReference type="InterPro" id="IPR038765">
    <property type="entry name" value="Papain-like_cys_pep_sf"/>
</dbReference>
<feature type="compositionally biased region" description="Basic and acidic residues" evidence="1">
    <location>
        <begin position="96"/>
        <end position="127"/>
    </location>
</feature>
<feature type="region of interest" description="Disordered" evidence="1">
    <location>
        <begin position="196"/>
        <end position="219"/>
    </location>
</feature>
<evidence type="ECO:0000313" key="2">
    <source>
        <dbReference type="EMBL" id="KIP01302.1"/>
    </source>
</evidence>
<dbReference type="AlphaFoldDB" id="A0A0C3RYL4"/>
<keyword evidence="3" id="KW-1185">Reference proteome</keyword>
<dbReference type="HOGENOM" id="CLU_852872_0_0_1"/>
<dbReference type="SUPFAM" id="SSF54001">
    <property type="entry name" value="Cysteine proteinases"/>
    <property type="match status" value="1"/>
</dbReference>
<dbReference type="Gene3D" id="3.40.395.10">
    <property type="entry name" value="Adenoviral Proteinase, Chain A"/>
    <property type="match status" value="1"/>
</dbReference>
<dbReference type="Proteomes" id="UP000053257">
    <property type="component" value="Unassembled WGS sequence"/>
</dbReference>
<protein>
    <submittedName>
        <fullName evidence="2">Uncharacterized protein</fullName>
    </submittedName>
</protein>
<organism evidence="2 3">
    <name type="scientific">Phlebiopsis gigantea (strain 11061_1 CR5-6)</name>
    <name type="common">White-rot fungus</name>
    <name type="synonym">Peniophora gigantea</name>
    <dbReference type="NCBI Taxonomy" id="745531"/>
    <lineage>
        <taxon>Eukaryota</taxon>
        <taxon>Fungi</taxon>
        <taxon>Dikarya</taxon>
        <taxon>Basidiomycota</taxon>
        <taxon>Agaricomycotina</taxon>
        <taxon>Agaricomycetes</taxon>
        <taxon>Polyporales</taxon>
        <taxon>Phanerochaetaceae</taxon>
        <taxon>Phlebiopsis</taxon>
    </lineage>
</organism>
<name>A0A0C3RYL4_PHLG1</name>
<accession>A0A0C3RYL4</accession>
<feature type="region of interest" description="Disordered" evidence="1">
    <location>
        <begin position="36"/>
        <end position="159"/>
    </location>
</feature>
<dbReference type="EMBL" id="KN840828">
    <property type="protein sequence ID" value="KIP01302.1"/>
    <property type="molecule type" value="Genomic_DNA"/>
</dbReference>
<evidence type="ECO:0000313" key="3">
    <source>
        <dbReference type="Proteomes" id="UP000053257"/>
    </source>
</evidence>
<feature type="compositionally biased region" description="Low complexity" evidence="1">
    <location>
        <begin position="140"/>
        <end position="153"/>
    </location>
</feature>